<name>A0A6M3IY77_9ZZZZ</name>
<dbReference type="EMBL" id="MT141921">
    <property type="protein sequence ID" value="QJA72064.1"/>
    <property type="molecule type" value="Genomic_DNA"/>
</dbReference>
<gene>
    <name evidence="4" type="ORF">MM415A02936_0011</name>
    <name evidence="3" type="ORF">MM415B00852_0034</name>
</gene>
<dbReference type="InterPro" id="IPR036465">
    <property type="entry name" value="vWFA_dom_sf"/>
</dbReference>
<dbReference type="AlphaFoldDB" id="A0A6M3IY77"/>
<dbReference type="EMBL" id="MT141457">
    <property type="protein sequence ID" value="QJA61941.1"/>
    <property type="molecule type" value="Genomic_DNA"/>
</dbReference>
<feature type="region of interest" description="Disordered" evidence="1">
    <location>
        <begin position="214"/>
        <end position="234"/>
    </location>
</feature>
<evidence type="ECO:0000256" key="1">
    <source>
        <dbReference type="SAM" id="MobiDB-lite"/>
    </source>
</evidence>
<feature type="domain" description="VWFA" evidence="2">
    <location>
        <begin position="24"/>
        <end position="234"/>
    </location>
</feature>
<sequence>MNELDRMFNDLISDVKNEVKKRQYVALIIDESGSMMSLTDMARNTFNEQIQMLKDKGKDIETFITLVKFNHNVDTMVFNKPSKNILEFEEEDYLPNGSTALYDAIGNSIELIQPLMDKDRDIDSAVLFLIVTDGYENASLKYTQKKLKSIIEELEKTKKWTFTFLCSNIDPMTAVVDLSFQAGNTVSFVASAQGMSGSSKTMSKGIETYYESRGKGATCSSDFYNNSDTEKKEE</sequence>
<dbReference type="Gene3D" id="3.40.50.410">
    <property type="entry name" value="von Willebrand factor, type A domain"/>
    <property type="match status" value="1"/>
</dbReference>
<dbReference type="CDD" id="cd00198">
    <property type="entry name" value="vWFA"/>
    <property type="match status" value="1"/>
</dbReference>
<protein>
    <submittedName>
        <fullName evidence="3">Putative von Willebrand factor A domain-containing protein</fullName>
    </submittedName>
</protein>
<evidence type="ECO:0000259" key="2">
    <source>
        <dbReference type="PROSITE" id="PS50234"/>
    </source>
</evidence>
<dbReference type="InterPro" id="IPR002035">
    <property type="entry name" value="VWF_A"/>
</dbReference>
<evidence type="ECO:0000313" key="4">
    <source>
        <dbReference type="EMBL" id="QJA72064.1"/>
    </source>
</evidence>
<evidence type="ECO:0000313" key="3">
    <source>
        <dbReference type="EMBL" id="QJA61941.1"/>
    </source>
</evidence>
<proteinExistence type="predicted"/>
<accession>A0A6M3IY77</accession>
<feature type="compositionally biased region" description="Polar residues" evidence="1">
    <location>
        <begin position="218"/>
        <end position="227"/>
    </location>
</feature>
<dbReference type="SUPFAM" id="SSF53300">
    <property type="entry name" value="vWA-like"/>
    <property type="match status" value="1"/>
</dbReference>
<organism evidence="3">
    <name type="scientific">viral metagenome</name>
    <dbReference type="NCBI Taxonomy" id="1070528"/>
    <lineage>
        <taxon>unclassified sequences</taxon>
        <taxon>metagenomes</taxon>
        <taxon>organismal metagenomes</taxon>
    </lineage>
</organism>
<reference evidence="3" key="1">
    <citation type="submission" date="2020-03" db="EMBL/GenBank/DDBJ databases">
        <title>The deep terrestrial virosphere.</title>
        <authorList>
            <person name="Holmfeldt K."/>
            <person name="Nilsson E."/>
            <person name="Simone D."/>
            <person name="Lopez-Fernandez M."/>
            <person name="Wu X."/>
            <person name="de Brujin I."/>
            <person name="Lundin D."/>
            <person name="Andersson A."/>
            <person name="Bertilsson S."/>
            <person name="Dopson M."/>
        </authorList>
    </citation>
    <scope>NUCLEOTIDE SEQUENCE</scope>
    <source>
        <strain evidence="4">MM415A02936</strain>
        <strain evidence="3">MM415B00852</strain>
    </source>
</reference>
<dbReference type="PROSITE" id="PS50234">
    <property type="entry name" value="VWFA"/>
    <property type="match status" value="1"/>
</dbReference>